<dbReference type="PANTHER" id="PTHR12131:SF1">
    <property type="entry name" value="ATP-DEPENDENT RNA HELICASE SUPV3L1, MITOCHONDRIAL-RELATED"/>
    <property type="match status" value="1"/>
</dbReference>
<gene>
    <name evidence="7" type="ORF">HMPREF9241_01586</name>
</gene>
<dbReference type="Proteomes" id="UP000003994">
    <property type="component" value="Unassembled WGS sequence"/>
</dbReference>
<dbReference type="PANTHER" id="PTHR12131">
    <property type="entry name" value="ATP-DEPENDENT RNA AND DNA HELICASE"/>
    <property type="match status" value="1"/>
</dbReference>
<dbReference type="InterPro" id="IPR050699">
    <property type="entry name" value="RNA-DNA_Helicase"/>
</dbReference>
<dbReference type="InterPro" id="IPR001650">
    <property type="entry name" value="Helicase_C-like"/>
</dbReference>
<accession>K0YQ61</accession>
<dbReference type="EMBL" id="AGWQ01000008">
    <property type="protein sequence ID" value="EJZ85586.1"/>
    <property type="molecule type" value="Genomic_DNA"/>
</dbReference>
<evidence type="ECO:0000259" key="6">
    <source>
        <dbReference type="PROSITE" id="PS51194"/>
    </source>
</evidence>
<sequence>MAHDLLSPFFDPQRDHLGALPVGGRGTRLIVERVSLNRQLFTGSHRLSLLSKHLITSVWGQSSFWDNGTMTASLNELLDQLEDDGLLKDPDALYEAFTSWAASTGRPLYPHQEESFLELLDGKHIIAATPTGSGKSMIALAAHFVSMANGGRSYYTAPLKALVSEKFFDLVALFGAQNVGMVTGDVSLNPLAPIICCTAEILANQSLREGPSLDADMIVMDEFHYYGDPQRGSAWQIPLLELTKPQFVAMSATLGDTAFFRRTWQERTGREVALIDNAKRPVPLEFEYVVDRLDDTVERLFNEGRWPVYIVHFSQKDAVSTAQSFNKRTLISDDQKKKINAELATVSFAKGFGQTLRSLLTQGIGIHHAGMLPRYRRLVERLTQQGLLPIVCGTDTLGVGINVPIRTVLLTSLVKFDGNKMRHLSAREFHQIAGRAGRAGFDTVGYVRVLAPEHEIEAARERAKLSAAQEAARDVRELKRAQKKHAKKSKGPGDGTISWTKATFTRLTEEQPEQLRSQFSMTHSMVLNVLAGAEVAGRDPGAHLVELAVGNDDRPQDSNPHLRRLGDIYSSLLQAGVVEHVSTAQALKEHRPRLRAATDLPDDFALNQPLSPFALAAIELLDPDSPSYALDVLSVVESVLDDPRPLLFAQRSVAKGEAVAAMKAEGMEYDERMEALESVTWPMPLAHLLESAFATYVKANPWIGNLEISPKSVVREMVENAMTFTELISRYDVGRSEGVLLRYLTDAYRGMKQIIPDDAMTDEVEAIIDWLACLIRAVDSSLLDEWEALAEGKASNSATQTVGNEVAFGADEDGTIAFTTNKHAFRTAVRKAMFHRVELMSRDAVEALAREDADSGWDEERWDHVLERYWAEYDWIGIDQEARSASLCELNEHPSPADLEVAGAEADGDHTYWLATQTLLDPNGDGDWHLVALIDLVESDRQDGVALTLLSVGPH</sequence>
<dbReference type="GO" id="GO:0003676">
    <property type="term" value="F:nucleic acid binding"/>
    <property type="evidence" value="ECO:0007669"/>
    <property type="project" value="InterPro"/>
</dbReference>
<dbReference type="AlphaFoldDB" id="K0YQ61"/>
<dbReference type="eggNOG" id="COG4581">
    <property type="taxonomic scope" value="Bacteria"/>
</dbReference>
<feature type="domain" description="Helicase ATP-binding" evidence="5">
    <location>
        <begin position="116"/>
        <end position="272"/>
    </location>
</feature>
<dbReference type="Pfam" id="PF00270">
    <property type="entry name" value="DEAD"/>
    <property type="match status" value="1"/>
</dbReference>
<evidence type="ECO:0000313" key="7">
    <source>
        <dbReference type="EMBL" id="EJZ85586.1"/>
    </source>
</evidence>
<dbReference type="PROSITE" id="PS51194">
    <property type="entry name" value="HELICASE_CTER"/>
    <property type="match status" value="1"/>
</dbReference>
<keyword evidence="1" id="KW-0547">Nucleotide-binding</keyword>
<evidence type="ECO:0000259" key="5">
    <source>
        <dbReference type="PROSITE" id="PS51192"/>
    </source>
</evidence>
<dbReference type="GO" id="GO:0016787">
    <property type="term" value="F:hydrolase activity"/>
    <property type="evidence" value="ECO:0007669"/>
    <property type="project" value="UniProtKB-KW"/>
</dbReference>
<keyword evidence="4" id="KW-0067">ATP-binding</keyword>
<evidence type="ECO:0000256" key="1">
    <source>
        <dbReference type="ARBA" id="ARBA00022741"/>
    </source>
</evidence>
<feature type="domain" description="Helicase C-terminal" evidence="6">
    <location>
        <begin position="314"/>
        <end position="486"/>
    </location>
</feature>
<dbReference type="GO" id="GO:0005524">
    <property type="term" value="F:ATP binding"/>
    <property type="evidence" value="ECO:0007669"/>
    <property type="project" value="UniProtKB-KW"/>
</dbReference>
<evidence type="ECO:0000256" key="2">
    <source>
        <dbReference type="ARBA" id="ARBA00022801"/>
    </source>
</evidence>
<keyword evidence="3" id="KW-0347">Helicase</keyword>
<dbReference type="PATRIC" id="fig|883077.3.peg.1604"/>
<organism evidence="7 8">
    <name type="scientific">Schaalia turicensis ACS-279-V-Col4</name>
    <dbReference type="NCBI Taxonomy" id="883077"/>
    <lineage>
        <taxon>Bacteria</taxon>
        <taxon>Bacillati</taxon>
        <taxon>Actinomycetota</taxon>
        <taxon>Actinomycetes</taxon>
        <taxon>Actinomycetales</taxon>
        <taxon>Actinomycetaceae</taxon>
        <taxon>Schaalia</taxon>
    </lineage>
</organism>
<dbReference type="SUPFAM" id="SSF52540">
    <property type="entry name" value="P-loop containing nucleoside triphosphate hydrolases"/>
    <property type="match status" value="1"/>
</dbReference>
<dbReference type="InterPro" id="IPR011545">
    <property type="entry name" value="DEAD/DEAH_box_helicase_dom"/>
</dbReference>
<dbReference type="HOGENOM" id="CLU_017075_0_0_11"/>
<dbReference type="STRING" id="883077.HMPREF9241_01586"/>
<evidence type="ECO:0000313" key="8">
    <source>
        <dbReference type="Proteomes" id="UP000003994"/>
    </source>
</evidence>
<dbReference type="InterPro" id="IPR014001">
    <property type="entry name" value="Helicase_ATP-bd"/>
</dbReference>
<dbReference type="Pfam" id="PF12029">
    <property type="entry name" value="DUF3516"/>
    <property type="match status" value="1"/>
</dbReference>
<dbReference type="Gene3D" id="3.40.50.300">
    <property type="entry name" value="P-loop containing nucleotide triphosphate hydrolases"/>
    <property type="match status" value="2"/>
</dbReference>
<evidence type="ECO:0000256" key="3">
    <source>
        <dbReference type="ARBA" id="ARBA00022806"/>
    </source>
</evidence>
<name>K0YQ61_9ACTO</name>
<proteinExistence type="predicted"/>
<comment type="caution">
    <text evidence="7">The sequence shown here is derived from an EMBL/GenBank/DDBJ whole genome shotgun (WGS) entry which is preliminary data.</text>
</comment>
<dbReference type="SMART" id="SM00490">
    <property type="entry name" value="HELICc"/>
    <property type="match status" value="1"/>
</dbReference>
<keyword evidence="2" id="KW-0378">Hydrolase</keyword>
<dbReference type="SMART" id="SM00487">
    <property type="entry name" value="DEXDc"/>
    <property type="match status" value="1"/>
</dbReference>
<evidence type="ECO:0000256" key="4">
    <source>
        <dbReference type="ARBA" id="ARBA00022840"/>
    </source>
</evidence>
<keyword evidence="8" id="KW-1185">Reference proteome</keyword>
<dbReference type="Pfam" id="PF00271">
    <property type="entry name" value="Helicase_C"/>
    <property type="match status" value="1"/>
</dbReference>
<reference evidence="7 8" key="1">
    <citation type="submission" date="2012-07" db="EMBL/GenBank/DDBJ databases">
        <title>The Genome Sequence of Actinomyces turicensis ACS-279-V-COL4.</title>
        <authorList>
            <consortium name="The Broad Institute Genome Sequencing Platform"/>
            <person name="Earl A."/>
            <person name="Ward D."/>
            <person name="Feldgarden M."/>
            <person name="Gevers D."/>
            <person name="Saerens B."/>
            <person name="Vaneechoutte M."/>
            <person name="Walker B."/>
            <person name="Young S.K."/>
            <person name="Zeng Q."/>
            <person name="Gargeya S."/>
            <person name="Fitzgerald M."/>
            <person name="Haas B."/>
            <person name="Abouelleil A."/>
            <person name="Alvarado L."/>
            <person name="Arachchi H.M."/>
            <person name="Berlin A."/>
            <person name="Chapman S.B."/>
            <person name="Goldberg J."/>
            <person name="Griggs A."/>
            <person name="Gujja S."/>
            <person name="Hansen M."/>
            <person name="Howarth C."/>
            <person name="Imamovic A."/>
            <person name="Larimer J."/>
            <person name="McCowen C."/>
            <person name="Montmayeur A."/>
            <person name="Murphy C."/>
            <person name="Neiman D."/>
            <person name="Pearson M."/>
            <person name="Priest M."/>
            <person name="Roberts A."/>
            <person name="Saif S."/>
            <person name="Shea T."/>
            <person name="Sisk P."/>
            <person name="Sykes S."/>
            <person name="Wortman J."/>
            <person name="Nusbaum C."/>
            <person name="Birren B."/>
        </authorList>
    </citation>
    <scope>NUCLEOTIDE SEQUENCE [LARGE SCALE GENOMIC DNA]</scope>
    <source>
        <strain evidence="7 8">ACS-279-V-Col4</strain>
    </source>
</reference>
<dbReference type="InterPro" id="IPR027417">
    <property type="entry name" value="P-loop_NTPase"/>
</dbReference>
<evidence type="ECO:0008006" key="9">
    <source>
        <dbReference type="Google" id="ProtNLM"/>
    </source>
</evidence>
<dbReference type="PROSITE" id="PS51192">
    <property type="entry name" value="HELICASE_ATP_BIND_1"/>
    <property type="match status" value="1"/>
</dbReference>
<protein>
    <recommendedName>
        <fullName evidence="9">DEAD/DEAH box helicase</fullName>
    </recommendedName>
</protein>
<dbReference type="InterPro" id="IPR021904">
    <property type="entry name" value="DUF3516"/>
</dbReference>
<dbReference type="GO" id="GO:0004386">
    <property type="term" value="F:helicase activity"/>
    <property type="evidence" value="ECO:0007669"/>
    <property type="project" value="UniProtKB-KW"/>
</dbReference>